<dbReference type="GO" id="GO:1902600">
    <property type="term" value="P:proton transmembrane transport"/>
    <property type="evidence" value="ECO:0007669"/>
    <property type="project" value="InterPro"/>
</dbReference>
<name>A0A4R6IX92_9BACT</name>
<feature type="transmembrane region" description="Helical" evidence="8">
    <location>
        <begin position="217"/>
        <end position="236"/>
    </location>
</feature>
<comment type="subcellular location">
    <subcellularLocation>
        <location evidence="1">Membrane</location>
        <topology evidence="1">Multi-pass membrane protein</topology>
    </subcellularLocation>
</comment>
<evidence type="ECO:0000256" key="2">
    <source>
        <dbReference type="ARBA" id="ARBA00005551"/>
    </source>
</evidence>
<evidence type="ECO:0000313" key="10">
    <source>
        <dbReference type="EMBL" id="TDO27011.1"/>
    </source>
</evidence>
<sequence length="741" mass="82713">MAHLPVLIKDLALILGAAALITLFFKRIKQPVVLGYIIAGLIVGPNFKLFPTIGDVEGIKIWAEIGVVFLLFALGLEFSFKKLVKVGGSAAITGITELLCMMSLGYGMGQLLGWSSMDSMFLGGIIAISSTTIIFRAFDELGLKTKQFTGLVLGVLVIEDLVAILLMVLLSTVAVSKQFEGTQMFLSIGKLLFFLCLWFLMGIFLLPTFFKKVQKWLSSETLLVVSLALCLGMVVLADQVGFSAALGAFIMGSILAETTQAHKIEHLVTSVKDLFGAIFFVSVGMLINPSILVEYALPVFLLTMAVIFGKVIFVTTGALLAGRPLKQAVQAGSSMSQIGEFSFIIATLGVSLNVTSSYLYPIAVGVSVITTFTTPYMIKLSEPLYHFLVKVLPKKWITALEKYSSSSQIIESESNWKRLLRFYIQIIILNGVIMIALTLLIAYFLQPFLMKFITEPIYVKIACALIGLIAMAPFIWALTVKKMSKSAYAALWLDRKYSHGPLVMLEIARNAIAVILVGFLLRQLFDFWIAVGATLVVMLVIGILFRQRLQSFYQRLEDRFLQNLHEKELLEQNKTQSHLSPWDAHLTHYRISPHASYIGKTLEELQWREQYGINVAFIERGNKVMFAPARTEKIFPFDNIGVIGTDQQMLEFGKIMVPYAEEADTEKELVELEKIVVDEHTRLKGLTIRESGIREKTNGLVVGIERKGERILNPSSFTKLEWDDIVWIVGNRKKIQQLYHP</sequence>
<feature type="transmembrane region" description="Helical" evidence="8">
    <location>
        <begin position="274"/>
        <end position="293"/>
    </location>
</feature>
<evidence type="ECO:0000259" key="9">
    <source>
        <dbReference type="PROSITE" id="PS51202"/>
    </source>
</evidence>
<dbReference type="SUPFAM" id="SSF116726">
    <property type="entry name" value="TrkA C-terminal domain-like"/>
    <property type="match status" value="2"/>
</dbReference>
<keyword evidence="4" id="KW-0633">Potassium transport</keyword>
<keyword evidence="5 8" id="KW-0812">Transmembrane</keyword>
<keyword evidence="6 8" id="KW-1133">Transmembrane helix</keyword>
<dbReference type="InterPro" id="IPR006037">
    <property type="entry name" value="RCK_C"/>
</dbReference>
<dbReference type="Pfam" id="PF02080">
    <property type="entry name" value="TrkA_C"/>
    <property type="match status" value="2"/>
</dbReference>
<dbReference type="InterPro" id="IPR006153">
    <property type="entry name" value="Cation/H_exchanger_TM"/>
</dbReference>
<keyword evidence="3" id="KW-0813">Transport</keyword>
<evidence type="ECO:0000256" key="3">
    <source>
        <dbReference type="ARBA" id="ARBA00022448"/>
    </source>
</evidence>
<dbReference type="EMBL" id="SNWP01000011">
    <property type="protein sequence ID" value="TDO27011.1"/>
    <property type="molecule type" value="Genomic_DNA"/>
</dbReference>
<feature type="transmembrane region" description="Helical" evidence="8">
    <location>
        <begin position="299"/>
        <end position="322"/>
    </location>
</feature>
<feature type="domain" description="RCK C-terminal" evidence="9">
    <location>
        <begin position="660"/>
        <end position="741"/>
    </location>
</feature>
<evidence type="ECO:0000256" key="7">
    <source>
        <dbReference type="ARBA" id="ARBA00023136"/>
    </source>
</evidence>
<feature type="transmembrane region" description="Helical" evidence="8">
    <location>
        <begin position="527"/>
        <end position="545"/>
    </location>
</feature>
<feature type="transmembrane region" description="Helical" evidence="8">
    <location>
        <begin position="32"/>
        <end position="53"/>
    </location>
</feature>
<evidence type="ECO:0000256" key="1">
    <source>
        <dbReference type="ARBA" id="ARBA00004141"/>
    </source>
</evidence>
<protein>
    <submittedName>
        <fullName evidence="10">Transporter (CPA2 family)</fullName>
    </submittedName>
</protein>
<reference evidence="10 11" key="1">
    <citation type="submission" date="2019-03" db="EMBL/GenBank/DDBJ databases">
        <title>Genomic Encyclopedia of Archaeal and Bacterial Type Strains, Phase II (KMG-II): from individual species to whole genera.</title>
        <authorList>
            <person name="Goeker M."/>
        </authorList>
    </citation>
    <scope>NUCLEOTIDE SEQUENCE [LARGE SCALE GENOMIC DNA]</scope>
    <source>
        <strain evidence="10 11">DSM 28323</strain>
    </source>
</reference>
<keyword evidence="11" id="KW-1185">Reference proteome</keyword>
<dbReference type="PROSITE" id="PS51202">
    <property type="entry name" value="RCK_C"/>
    <property type="match status" value="2"/>
</dbReference>
<dbReference type="GO" id="GO:0008324">
    <property type="term" value="F:monoatomic cation transmembrane transporter activity"/>
    <property type="evidence" value="ECO:0007669"/>
    <property type="project" value="InterPro"/>
</dbReference>
<proteinExistence type="inferred from homology"/>
<evidence type="ECO:0000256" key="5">
    <source>
        <dbReference type="ARBA" id="ARBA00022692"/>
    </source>
</evidence>
<evidence type="ECO:0000313" key="11">
    <source>
        <dbReference type="Proteomes" id="UP000295741"/>
    </source>
</evidence>
<dbReference type="Gene3D" id="3.30.70.1450">
    <property type="entry name" value="Regulator of K+ conductance, C-terminal domain"/>
    <property type="match status" value="2"/>
</dbReference>
<comment type="similarity">
    <text evidence="2">Belongs to the monovalent cation:proton antiporter 2 (CPA2) transporter (TC 2.A.37) family.</text>
</comment>
<organism evidence="10 11">
    <name type="scientific">Sediminibacterium goheungense</name>
    <dbReference type="NCBI Taxonomy" id="1086393"/>
    <lineage>
        <taxon>Bacteria</taxon>
        <taxon>Pseudomonadati</taxon>
        <taxon>Bacteroidota</taxon>
        <taxon>Chitinophagia</taxon>
        <taxon>Chitinophagales</taxon>
        <taxon>Chitinophagaceae</taxon>
        <taxon>Sediminibacterium</taxon>
    </lineage>
</organism>
<feature type="transmembrane region" description="Helical" evidence="8">
    <location>
        <begin position="90"/>
        <end position="108"/>
    </location>
</feature>
<keyword evidence="4" id="KW-0630">Potassium</keyword>
<dbReference type="InterPro" id="IPR038770">
    <property type="entry name" value="Na+/solute_symporter_sf"/>
</dbReference>
<comment type="caution">
    <text evidence="10">The sequence shown here is derived from an EMBL/GenBank/DDBJ whole genome shotgun (WGS) entry which is preliminary data.</text>
</comment>
<dbReference type="PANTHER" id="PTHR42751:SF3">
    <property type="entry name" value="SODIUM_GLUTAMATE SYMPORTER"/>
    <property type="match status" value="1"/>
</dbReference>
<dbReference type="PANTHER" id="PTHR42751">
    <property type="entry name" value="SODIUM/HYDROGEN EXCHANGER FAMILY/TRKA DOMAIN PROTEIN"/>
    <property type="match status" value="1"/>
</dbReference>
<evidence type="ECO:0000256" key="4">
    <source>
        <dbReference type="ARBA" id="ARBA00022538"/>
    </source>
</evidence>
<feature type="transmembrane region" description="Helical" evidence="8">
    <location>
        <begin position="457"/>
        <end position="480"/>
    </location>
</feature>
<dbReference type="OrthoDB" id="9781411at2"/>
<dbReference type="GO" id="GO:0016020">
    <property type="term" value="C:membrane"/>
    <property type="evidence" value="ECO:0007669"/>
    <property type="project" value="UniProtKB-SubCell"/>
</dbReference>
<feature type="transmembrane region" description="Helical" evidence="8">
    <location>
        <begin position="191"/>
        <end position="210"/>
    </location>
</feature>
<evidence type="ECO:0000256" key="8">
    <source>
        <dbReference type="SAM" id="Phobius"/>
    </source>
</evidence>
<feature type="transmembrane region" description="Helical" evidence="8">
    <location>
        <begin position="150"/>
        <end position="171"/>
    </location>
</feature>
<accession>A0A4R6IX92</accession>
<feature type="domain" description="RCK C-terminal" evidence="9">
    <location>
        <begin position="574"/>
        <end position="658"/>
    </location>
</feature>
<dbReference type="GO" id="GO:0015297">
    <property type="term" value="F:antiporter activity"/>
    <property type="evidence" value="ECO:0007669"/>
    <property type="project" value="InterPro"/>
</dbReference>
<dbReference type="Proteomes" id="UP000295741">
    <property type="component" value="Unassembled WGS sequence"/>
</dbReference>
<feature type="transmembrane region" description="Helical" evidence="8">
    <location>
        <begin position="422"/>
        <end position="445"/>
    </location>
</feature>
<keyword evidence="7 8" id="KW-0472">Membrane</keyword>
<dbReference type="Gene3D" id="1.20.1530.20">
    <property type="match status" value="1"/>
</dbReference>
<dbReference type="GO" id="GO:0006813">
    <property type="term" value="P:potassium ion transport"/>
    <property type="evidence" value="ECO:0007669"/>
    <property type="project" value="UniProtKB-KW"/>
</dbReference>
<dbReference type="Pfam" id="PF00999">
    <property type="entry name" value="Na_H_Exchanger"/>
    <property type="match status" value="1"/>
</dbReference>
<feature type="transmembrane region" description="Helical" evidence="8">
    <location>
        <begin position="6"/>
        <end position="25"/>
    </location>
</feature>
<feature type="transmembrane region" description="Helical" evidence="8">
    <location>
        <begin position="59"/>
        <end position="78"/>
    </location>
</feature>
<feature type="transmembrane region" description="Helical" evidence="8">
    <location>
        <begin position="120"/>
        <end position="138"/>
    </location>
</feature>
<dbReference type="InterPro" id="IPR036721">
    <property type="entry name" value="RCK_C_sf"/>
</dbReference>
<feature type="transmembrane region" description="Helical" evidence="8">
    <location>
        <begin position="358"/>
        <end position="378"/>
    </location>
</feature>
<gene>
    <name evidence="10" type="ORF">BC659_2327</name>
</gene>
<dbReference type="RefSeq" id="WP_133474882.1">
    <property type="nucleotide sequence ID" value="NZ_SNWP01000011.1"/>
</dbReference>
<evidence type="ECO:0000256" key="6">
    <source>
        <dbReference type="ARBA" id="ARBA00022989"/>
    </source>
</evidence>
<feature type="transmembrane region" description="Helical" evidence="8">
    <location>
        <begin position="501"/>
        <end position="521"/>
    </location>
</feature>
<keyword evidence="4" id="KW-0406">Ion transport</keyword>
<dbReference type="AlphaFoldDB" id="A0A4R6IX92"/>
<feature type="transmembrane region" description="Helical" evidence="8">
    <location>
        <begin position="334"/>
        <end position="352"/>
    </location>
</feature>